<name>A0A0D0ASI1_9AGAM</name>
<sequence length="82" mass="9698">MCNLETEGTKFGCGHYKVTRKLRKIDCFNQYCIHSVQHPRNCPDCHCDRYFGPDARETITHRTADYCVSCQYWFKDGASQRR</sequence>
<dbReference type="InParanoid" id="A0A0D0ASI1"/>
<protein>
    <submittedName>
        <fullName evidence="1">Uncharacterized protein</fullName>
    </submittedName>
</protein>
<proteinExistence type="predicted"/>
<accession>A0A0D0ASI1</accession>
<dbReference type="Proteomes" id="UP000054485">
    <property type="component" value="Unassembled WGS sequence"/>
</dbReference>
<organism evidence="1 2">
    <name type="scientific">Suillus luteus UH-Slu-Lm8-n1</name>
    <dbReference type="NCBI Taxonomy" id="930992"/>
    <lineage>
        <taxon>Eukaryota</taxon>
        <taxon>Fungi</taxon>
        <taxon>Dikarya</taxon>
        <taxon>Basidiomycota</taxon>
        <taxon>Agaricomycotina</taxon>
        <taxon>Agaricomycetes</taxon>
        <taxon>Agaricomycetidae</taxon>
        <taxon>Boletales</taxon>
        <taxon>Suillineae</taxon>
        <taxon>Suillaceae</taxon>
        <taxon>Suillus</taxon>
    </lineage>
</organism>
<dbReference type="OrthoDB" id="2840428at2759"/>
<gene>
    <name evidence="1" type="ORF">CY34DRAFT_238730</name>
</gene>
<evidence type="ECO:0000313" key="1">
    <source>
        <dbReference type="EMBL" id="KIK40969.1"/>
    </source>
</evidence>
<keyword evidence="2" id="KW-1185">Reference proteome</keyword>
<dbReference type="AlphaFoldDB" id="A0A0D0ASI1"/>
<dbReference type="EMBL" id="KN835284">
    <property type="protein sequence ID" value="KIK40969.1"/>
    <property type="molecule type" value="Genomic_DNA"/>
</dbReference>
<reference evidence="2" key="2">
    <citation type="submission" date="2015-01" db="EMBL/GenBank/DDBJ databases">
        <title>Evolutionary Origins and Diversification of the Mycorrhizal Mutualists.</title>
        <authorList>
            <consortium name="DOE Joint Genome Institute"/>
            <consortium name="Mycorrhizal Genomics Consortium"/>
            <person name="Kohler A."/>
            <person name="Kuo A."/>
            <person name="Nagy L.G."/>
            <person name="Floudas D."/>
            <person name="Copeland A."/>
            <person name="Barry K.W."/>
            <person name="Cichocki N."/>
            <person name="Veneault-Fourrey C."/>
            <person name="LaButti K."/>
            <person name="Lindquist E.A."/>
            <person name="Lipzen A."/>
            <person name="Lundell T."/>
            <person name="Morin E."/>
            <person name="Murat C."/>
            <person name="Riley R."/>
            <person name="Ohm R."/>
            <person name="Sun H."/>
            <person name="Tunlid A."/>
            <person name="Henrissat B."/>
            <person name="Grigoriev I.V."/>
            <person name="Hibbett D.S."/>
            <person name="Martin F."/>
        </authorList>
    </citation>
    <scope>NUCLEOTIDE SEQUENCE [LARGE SCALE GENOMIC DNA]</scope>
    <source>
        <strain evidence="2">UH-Slu-Lm8-n1</strain>
    </source>
</reference>
<evidence type="ECO:0000313" key="2">
    <source>
        <dbReference type="Proteomes" id="UP000054485"/>
    </source>
</evidence>
<reference evidence="1 2" key="1">
    <citation type="submission" date="2014-04" db="EMBL/GenBank/DDBJ databases">
        <authorList>
            <consortium name="DOE Joint Genome Institute"/>
            <person name="Kuo A."/>
            <person name="Ruytinx J."/>
            <person name="Rineau F."/>
            <person name="Colpaert J."/>
            <person name="Kohler A."/>
            <person name="Nagy L.G."/>
            <person name="Floudas D."/>
            <person name="Copeland A."/>
            <person name="Barry K.W."/>
            <person name="Cichocki N."/>
            <person name="Veneault-Fourrey C."/>
            <person name="LaButti K."/>
            <person name="Lindquist E.A."/>
            <person name="Lipzen A."/>
            <person name="Lundell T."/>
            <person name="Morin E."/>
            <person name="Murat C."/>
            <person name="Sun H."/>
            <person name="Tunlid A."/>
            <person name="Henrissat B."/>
            <person name="Grigoriev I.V."/>
            <person name="Hibbett D.S."/>
            <person name="Martin F."/>
            <person name="Nordberg H.P."/>
            <person name="Cantor M.N."/>
            <person name="Hua S.X."/>
        </authorList>
    </citation>
    <scope>NUCLEOTIDE SEQUENCE [LARGE SCALE GENOMIC DNA]</scope>
    <source>
        <strain evidence="1 2">UH-Slu-Lm8-n1</strain>
    </source>
</reference>
<dbReference type="HOGENOM" id="CLU_180191_1_0_1"/>